<evidence type="ECO:0000256" key="3">
    <source>
        <dbReference type="SAM" id="MobiDB-lite"/>
    </source>
</evidence>
<feature type="compositionally biased region" description="Low complexity" evidence="3">
    <location>
        <begin position="234"/>
        <end position="244"/>
    </location>
</feature>
<dbReference type="GO" id="GO:0046872">
    <property type="term" value="F:metal ion binding"/>
    <property type="evidence" value="ECO:0007669"/>
    <property type="project" value="UniProtKB-KW"/>
</dbReference>
<dbReference type="EMBL" id="ML986646">
    <property type="protein sequence ID" value="KAF2261937.1"/>
    <property type="molecule type" value="Genomic_DNA"/>
</dbReference>
<feature type="compositionally biased region" description="Low complexity" evidence="3">
    <location>
        <begin position="339"/>
        <end position="353"/>
    </location>
</feature>
<keyword evidence="1" id="KW-0479">Metal-binding</keyword>
<proteinExistence type="predicted"/>
<evidence type="ECO:0000313" key="5">
    <source>
        <dbReference type="Proteomes" id="UP000800093"/>
    </source>
</evidence>
<feature type="compositionally biased region" description="Basic residues" evidence="3">
    <location>
        <begin position="27"/>
        <end position="39"/>
    </location>
</feature>
<dbReference type="Gene3D" id="1.10.1170.10">
    <property type="entry name" value="Inhibitor Of Apoptosis Protein (2mihbC-IAP-1), Chain A"/>
    <property type="match status" value="2"/>
</dbReference>
<reference evidence="5" key="1">
    <citation type="journal article" date="2020" name="Stud. Mycol.">
        <title>101 Dothideomycetes genomes: A test case for predicting lifestyles and emergence of pathogens.</title>
        <authorList>
            <person name="Haridas S."/>
            <person name="Albert R."/>
            <person name="Binder M."/>
            <person name="Bloem J."/>
            <person name="LaButti K."/>
            <person name="Salamov A."/>
            <person name="Andreopoulos B."/>
            <person name="Baker S."/>
            <person name="Barry K."/>
            <person name="Bills G."/>
            <person name="Bluhm B."/>
            <person name="Cannon C."/>
            <person name="Castanera R."/>
            <person name="Culley D."/>
            <person name="Daum C."/>
            <person name="Ezra D."/>
            <person name="Gonzalez J."/>
            <person name="Henrissat B."/>
            <person name="Kuo A."/>
            <person name="Liang C."/>
            <person name="Lipzen A."/>
            <person name="Lutzoni F."/>
            <person name="Magnuson J."/>
            <person name="Mondo S."/>
            <person name="Nolan M."/>
            <person name="Ohm R."/>
            <person name="Pangilinan J."/>
            <person name="Park H.-J."/>
            <person name="Ramirez L."/>
            <person name="Alfaro M."/>
            <person name="Sun H."/>
            <person name="Tritt A."/>
            <person name="Yoshinaga Y."/>
            <person name="Zwiers L.-H."/>
            <person name="Turgeon B."/>
            <person name="Goodwin S."/>
            <person name="Spatafora J."/>
            <person name="Crous P."/>
            <person name="Grigoriev I."/>
        </authorList>
    </citation>
    <scope>NUCLEOTIDE SEQUENCE [LARGE SCALE GENOMIC DNA]</scope>
    <source>
        <strain evidence="5">CBS 304.66</strain>
    </source>
</reference>
<feature type="compositionally biased region" description="Polar residues" evidence="3">
    <location>
        <begin position="393"/>
        <end position="408"/>
    </location>
</feature>
<accession>A0A9P4K3J5</accession>
<keyword evidence="5" id="KW-1185">Reference proteome</keyword>
<dbReference type="OrthoDB" id="2196114at2759"/>
<dbReference type="InterPro" id="IPR001370">
    <property type="entry name" value="BIR_rpt"/>
</dbReference>
<dbReference type="SMART" id="SM00238">
    <property type="entry name" value="BIR"/>
    <property type="match status" value="2"/>
</dbReference>
<comment type="caution">
    <text evidence="4">The sequence shown here is derived from an EMBL/GenBank/DDBJ whole genome shotgun (WGS) entry which is preliminary data.</text>
</comment>
<feature type="region of interest" description="Disordered" evidence="3">
    <location>
        <begin position="215"/>
        <end position="408"/>
    </location>
</feature>
<feature type="compositionally biased region" description="Polar residues" evidence="3">
    <location>
        <begin position="308"/>
        <end position="318"/>
    </location>
</feature>
<protein>
    <submittedName>
        <fullName evidence="4">Inhibitor of apoptosis repeat-containing protein</fullName>
    </submittedName>
</protein>
<feature type="compositionally biased region" description="Low complexity" evidence="3">
    <location>
        <begin position="277"/>
        <end position="292"/>
    </location>
</feature>
<dbReference type="PANTHER" id="PTHR46771">
    <property type="entry name" value="DETERIN"/>
    <property type="match status" value="1"/>
</dbReference>
<sequence length="555" mass="60960">MNLKVAAKAAMASVMSIIEREATFKAGHQKARRGSRGSKKAAQPVSWPHELPRPSDLAFAGFVFKPTVFAPDNVQCVICHCQLDSWEPGDVPAHEHLTNSPTCGLAINVCIRIRDGDANRVEEDPMAHWLQEARRATFKQKWPLDAGAGYPGVDQMVAAGWYYDPTPDGCDGVTCPYCSLSLDSWDIGDDPSEEHRRRCPDCLFFSLKELYHPSDPIPKIATQQKATRGKRASRASSTSSITKKAPARSKAQGKGTKSKKAPSVDVDPQPESRPEPAEISSSPAAALEPSLIKEVPTKVTRTKAALKPSSTEEVPTKTTRTKAAPSTKAQTKTRKGSKRISTISTISTSTRQTRGTKRTSDDLDNPVPQSMGSRRAKRSKPNSEALGNDERFSLSSLKPGSYLESTPPTAFFTRKEMDQAQIADATTPKAHTPKVRTPEAKTPERIPLASKWSPIDIDMFFDQKSDAVGLVSDVMVDGGLDKENIDVEMKDVRALAEVVKVKLTAEEKEMTIEQWVMYNAKRGEEKLRSECERQLAAFDAEGRRALMALETVRVN</sequence>
<organism evidence="4 5">
    <name type="scientific">Lojkania enalia</name>
    <dbReference type="NCBI Taxonomy" id="147567"/>
    <lineage>
        <taxon>Eukaryota</taxon>
        <taxon>Fungi</taxon>
        <taxon>Dikarya</taxon>
        <taxon>Ascomycota</taxon>
        <taxon>Pezizomycotina</taxon>
        <taxon>Dothideomycetes</taxon>
        <taxon>Pleosporomycetidae</taxon>
        <taxon>Pleosporales</taxon>
        <taxon>Pleosporales incertae sedis</taxon>
        <taxon>Lojkania</taxon>
    </lineage>
</organism>
<name>A0A9P4K3J5_9PLEO</name>
<feature type="region of interest" description="Disordered" evidence="3">
    <location>
        <begin position="26"/>
        <end position="49"/>
    </location>
</feature>
<evidence type="ECO:0000256" key="1">
    <source>
        <dbReference type="ARBA" id="ARBA00022723"/>
    </source>
</evidence>
<dbReference type="PANTHER" id="PTHR46771:SF5">
    <property type="entry name" value="DETERIN"/>
    <property type="match status" value="1"/>
</dbReference>
<dbReference type="InterPro" id="IPR051190">
    <property type="entry name" value="Baculoviral_IAP"/>
</dbReference>
<gene>
    <name evidence="4" type="ORF">CC78DRAFT_499160</name>
</gene>
<keyword evidence="2" id="KW-0862">Zinc</keyword>
<dbReference type="CDD" id="cd00022">
    <property type="entry name" value="BIR"/>
    <property type="match status" value="1"/>
</dbReference>
<evidence type="ECO:0000313" key="4">
    <source>
        <dbReference type="EMBL" id="KAF2261937.1"/>
    </source>
</evidence>
<evidence type="ECO:0000256" key="2">
    <source>
        <dbReference type="ARBA" id="ARBA00022833"/>
    </source>
</evidence>
<dbReference type="Pfam" id="PF00653">
    <property type="entry name" value="BIR"/>
    <property type="match status" value="2"/>
</dbReference>
<dbReference type="SUPFAM" id="SSF57924">
    <property type="entry name" value="Inhibitor of apoptosis (IAP) repeat"/>
    <property type="match status" value="2"/>
</dbReference>
<dbReference type="AlphaFoldDB" id="A0A9P4K3J5"/>
<dbReference type="Proteomes" id="UP000800093">
    <property type="component" value="Unassembled WGS sequence"/>
</dbReference>
<dbReference type="PROSITE" id="PS50143">
    <property type="entry name" value="BIR_REPEAT_2"/>
    <property type="match status" value="2"/>
</dbReference>